<dbReference type="InterPro" id="IPR024997">
    <property type="entry name" value="DUF3892"/>
</dbReference>
<proteinExistence type="predicted"/>
<dbReference type="Pfam" id="PF13031">
    <property type="entry name" value="DUF3892"/>
    <property type="match status" value="1"/>
</dbReference>
<keyword evidence="2" id="KW-1185">Reference proteome</keyword>
<name>A0A1I3VTR7_9BACL</name>
<evidence type="ECO:0000313" key="1">
    <source>
        <dbReference type="EMBL" id="SFJ98582.1"/>
    </source>
</evidence>
<dbReference type="Proteomes" id="UP000198915">
    <property type="component" value="Unassembled WGS sequence"/>
</dbReference>
<protein>
    <submittedName>
        <fullName evidence="1">Intein N-terminal splicing region</fullName>
    </submittedName>
</protein>
<dbReference type="RefSeq" id="WP_092268741.1">
    <property type="nucleotide sequence ID" value="NZ_BJOE01000021.1"/>
</dbReference>
<sequence length="110" mass="12259">MNPTNEKDFAQIYAQYKANGEQQAIEENGGMNNQTIDGKEQIVAVRKNDDGDLIAFKTDSGRELDYITALTEAKAGKLAHVDVFHKYGRDILRSEPDGIKENNLDNLPGF</sequence>
<organism evidence="1 2">
    <name type="scientific">Brevibacillus centrosporus</name>
    <dbReference type="NCBI Taxonomy" id="54910"/>
    <lineage>
        <taxon>Bacteria</taxon>
        <taxon>Bacillati</taxon>
        <taxon>Bacillota</taxon>
        <taxon>Bacilli</taxon>
        <taxon>Bacillales</taxon>
        <taxon>Paenibacillaceae</taxon>
        <taxon>Brevibacillus</taxon>
    </lineage>
</organism>
<accession>A0A1I3VTR7</accession>
<evidence type="ECO:0000313" key="2">
    <source>
        <dbReference type="Proteomes" id="UP000198915"/>
    </source>
</evidence>
<reference evidence="2" key="1">
    <citation type="submission" date="2016-10" db="EMBL/GenBank/DDBJ databases">
        <authorList>
            <person name="Varghese N."/>
            <person name="Submissions S."/>
        </authorList>
    </citation>
    <scope>NUCLEOTIDE SEQUENCE [LARGE SCALE GENOMIC DNA]</scope>
    <source>
        <strain evidence="2">OK042</strain>
    </source>
</reference>
<dbReference type="STRING" id="1884381.SAMN05518846_107177"/>
<dbReference type="GeneID" id="301132324"/>
<gene>
    <name evidence="1" type="ORF">SAMN05518846_107177</name>
</gene>
<dbReference type="EMBL" id="FORT01000007">
    <property type="protein sequence ID" value="SFJ98582.1"/>
    <property type="molecule type" value="Genomic_DNA"/>
</dbReference>
<dbReference type="AlphaFoldDB" id="A0A1I3VTR7"/>